<dbReference type="Pfam" id="PF14416">
    <property type="entry name" value="PMR5N"/>
    <property type="match status" value="1"/>
</dbReference>
<evidence type="ECO:0000313" key="3">
    <source>
        <dbReference type="EMBL" id="WJZ91413.1"/>
    </source>
</evidence>
<evidence type="ECO:0000313" key="4">
    <source>
        <dbReference type="Proteomes" id="UP001227230"/>
    </source>
</evidence>
<name>A0ABY9C7W3_VITVI</name>
<dbReference type="Proteomes" id="UP001227230">
    <property type="component" value="Chromosome 7"/>
</dbReference>
<feature type="transmembrane region" description="Helical" evidence="1">
    <location>
        <begin position="20"/>
        <end position="40"/>
    </location>
</feature>
<evidence type="ECO:0000256" key="1">
    <source>
        <dbReference type="SAM" id="Phobius"/>
    </source>
</evidence>
<protein>
    <recommendedName>
        <fullName evidence="2">Trichome birefringence-like N-terminal domain-containing protein</fullName>
    </recommendedName>
</protein>
<keyword evidence="1" id="KW-0472">Membrane</keyword>
<dbReference type="EMBL" id="CP126654">
    <property type="protein sequence ID" value="WJZ91413.1"/>
    <property type="molecule type" value="Genomic_DNA"/>
</dbReference>
<reference evidence="3 4" key="1">
    <citation type="journal article" date="2023" name="Hortic Res">
        <title>The complete reference genome for grapevine (Vitis vinifera L.) genetics and breeding.</title>
        <authorList>
            <person name="Shi X."/>
            <person name="Cao S."/>
            <person name="Wang X."/>
            <person name="Huang S."/>
            <person name="Wang Y."/>
            <person name="Liu Z."/>
            <person name="Liu W."/>
            <person name="Leng X."/>
            <person name="Peng Y."/>
            <person name="Wang N."/>
            <person name="Wang Y."/>
            <person name="Ma Z."/>
            <person name="Xu X."/>
            <person name="Zhang F."/>
            <person name="Xue H."/>
            <person name="Zhong H."/>
            <person name="Wang Y."/>
            <person name="Zhang K."/>
            <person name="Velt A."/>
            <person name="Avia K."/>
            <person name="Holtgrawe D."/>
            <person name="Grimplet J."/>
            <person name="Matus J.T."/>
            <person name="Ware D."/>
            <person name="Wu X."/>
            <person name="Wang H."/>
            <person name="Liu C."/>
            <person name="Fang Y."/>
            <person name="Rustenholz C."/>
            <person name="Cheng Z."/>
            <person name="Xiao H."/>
            <person name="Zhou Y."/>
        </authorList>
    </citation>
    <scope>NUCLEOTIDE SEQUENCE [LARGE SCALE GENOMIC DNA]</scope>
    <source>
        <strain evidence="4">cv. Pinot noir / PN40024</strain>
        <tissue evidence="3">Leaf</tissue>
    </source>
</reference>
<gene>
    <name evidence="3" type="ORF">VitviT2T_010488</name>
</gene>
<keyword evidence="4" id="KW-1185">Reference proteome</keyword>
<organism evidence="3 4">
    <name type="scientific">Vitis vinifera</name>
    <name type="common">Grape</name>
    <dbReference type="NCBI Taxonomy" id="29760"/>
    <lineage>
        <taxon>Eukaryota</taxon>
        <taxon>Viridiplantae</taxon>
        <taxon>Streptophyta</taxon>
        <taxon>Embryophyta</taxon>
        <taxon>Tracheophyta</taxon>
        <taxon>Spermatophyta</taxon>
        <taxon>Magnoliopsida</taxon>
        <taxon>eudicotyledons</taxon>
        <taxon>Gunneridae</taxon>
        <taxon>Pentapetalae</taxon>
        <taxon>rosids</taxon>
        <taxon>Vitales</taxon>
        <taxon>Vitaceae</taxon>
        <taxon>Viteae</taxon>
        <taxon>Vitis</taxon>
    </lineage>
</organism>
<sequence length="113" mass="12900">MAVHIEFLKKFKCFNPLESSVGILGFFFVTKCFIGCFLFLDYRALSSPSSLEAIVDVLPGFLEEGADGCKVFDGNWVWNESYPLYQSHNCSLLDDGFHYSENGSPNSFYIKWR</sequence>
<evidence type="ECO:0000259" key="2">
    <source>
        <dbReference type="Pfam" id="PF14416"/>
    </source>
</evidence>
<accession>A0ABY9C7W3</accession>
<keyword evidence="1" id="KW-0812">Transmembrane</keyword>
<feature type="domain" description="Trichome birefringence-like N-terminal" evidence="2">
    <location>
        <begin position="68"/>
        <end position="113"/>
    </location>
</feature>
<dbReference type="InterPro" id="IPR025846">
    <property type="entry name" value="TBL_N"/>
</dbReference>
<keyword evidence="1" id="KW-1133">Transmembrane helix</keyword>
<proteinExistence type="predicted"/>